<gene>
    <name evidence="1" type="ORF">H5410_040982</name>
</gene>
<reference evidence="1 2" key="1">
    <citation type="submission" date="2020-09" db="EMBL/GenBank/DDBJ databases">
        <title>De no assembly of potato wild relative species, Solanum commersonii.</title>
        <authorList>
            <person name="Cho K."/>
        </authorList>
    </citation>
    <scope>NUCLEOTIDE SEQUENCE [LARGE SCALE GENOMIC DNA]</scope>
    <source>
        <strain evidence="1">LZ3.2</strain>
        <tissue evidence="1">Leaf</tissue>
    </source>
</reference>
<sequence length="107" mass="12438">MQIIFTEARISPKVISKNKKSKIKEDNSSVVPTRVHAKRSVKSQQAFHRVQMLHRHNKFALIALMESFQDTMNIKKHSKTMQYVNFNTNGQIWVLVNHHIQVAVISD</sequence>
<proteinExistence type="predicted"/>
<dbReference type="EMBL" id="JACXVP010000008">
    <property type="protein sequence ID" value="KAG5590468.1"/>
    <property type="molecule type" value="Genomic_DNA"/>
</dbReference>
<protein>
    <submittedName>
        <fullName evidence="1">Uncharacterized protein</fullName>
    </submittedName>
</protein>
<organism evidence="1 2">
    <name type="scientific">Solanum commersonii</name>
    <name type="common">Commerson's wild potato</name>
    <name type="synonym">Commerson's nightshade</name>
    <dbReference type="NCBI Taxonomy" id="4109"/>
    <lineage>
        <taxon>Eukaryota</taxon>
        <taxon>Viridiplantae</taxon>
        <taxon>Streptophyta</taxon>
        <taxon>Embryophyta</taxon>
        <taxon>Tracheophyta</taxon>
        <taxon>Spermatophyta</taxon>
        <taxon>Magnoliopsida</taxon>
        <taxon>eudicotyledons</taxon>
        <taxon>Gunneridae</taxon>
        <taxon>Pentapetalae</taxon>
        <taxon>asterids</taxon>
        <taxon>lamiids</taxon>
        <taxon>Solanales</taxon>
        <taxon>Solanaceae</taxon>
        <taxon>Solanoideae</taxon>
        <taxon>Solaneae</taxon>
        <taxon>Solanum</taxon>
    </lineage>
</organism>
<name>A0A9J5XT50_SOLCO</name>
<dbReference type="Proteomes" id="UP000824120">
    <property type="component" value="Chromosome 8"/>
</dbReference>
<comment type="caution">
    <text evidence="1">The sequence shown here is derived from an EMBL/GenBank/DDBJ whole genome shotgun (WGS) entry which is preliminary data.</text>
</comment>
<dbReference type="AlphaFoldDB" id="A0A9J5XT50"/>
<evidence type="ECO:0000313" key="2">
    <source>
        <dbReference type="Proteomes" id="UP000824120"/>
    </source>
</evidence>
<evidence type="ECO:0000313" key="1">
    <source>
        <dbReference type="EMBL" id="KAG5590468.1"/>
    </source>
</evidence>
<keyword evidence="2" id="KW-1185">Reference proteome</keyword>
<accession>A0A9J5XT50</accession>